<protein>
    <recommendedName>
        <fullName evidence="2">Tf2-1-like SH3-like domain-containing protein</fullName>
    </recommendedName>
</protein>
<dbReference type="Gene3D" id="3.30.420.10">
    <property type="entry name" value="Ribonuclease H-like superfamily/Ribonuclease H"/>
    <property type="match status" value="1"/>
</dbReference>
<evidence type="ECO:0000313" key="4">
    <source>
        <dbReference type="Proteomes" id="UP001054821"/>
    </source>
</evidence>
<name>A0AAD4VGP9_PRUDU</name>
<feature type="transmembrane region" description="Helical" evidence="1">
    <location>
        <begin position="12"/>
        <end position="36"/>
    </location>
</feature>
<dbReference type="EMBL" id="JAJFAZ020000006">
    <property type="protein sequence ID" value="KAI5324163.1"/>
    <property type="molecule type" value="Genomic_DNA"/>
</dbReference>
<organism evidence="3 4">
    <name type="scientific">Prunus dulcis</name>
    <name type="common">Almond</name>
    <name type="synonym">Amygdalus dulcis</name>
    <dbReference type="NCBI Taxonomy" id="3755"/>
    <lineage>
        <taxon>Eukaryota</taxon>
        <taxon>Viridiplantae</taxon>
        <taxon>Streptophyta</taxon>
        <taxon>Embryophyta</taxon>
        <taxon>Tracheophyta</taxon>
        <taxon>Spermatophyta</taxon>
        <taxon>Magnoliopsida</taxon>
        <taxon>eudicotyledons</taxon>
        <taxon>Gunneridae</taxon>
        <taxon>Pentapetalae</taxon>
        <taxon>rosids</taxon>
        <taxon>fabids</taxon>
        <taxon>Rosales</taxon>
        <taxon>Rosaceae</taxon>
        <taxon>Amygdaloideae</taxon>
        <taxon>Amygdaleae</taxon>
        <taxon>Prunus</taxon>
    </lineage>
</organism>
<dbReference type="InterPro" id="IPR056924">
    <property type="entry name" value="SH3_Tf2-1"/>
</dbReference>
<dbReference type="AlphaFoldDB" id="A0AAD4VGP9"/>
<dbReference type="InterPro" id="IPR036397">
    <property type="entry name" value="RNaseH_sf"/>
</dbReference>
<keyword evidence="1" id="KW-1133">Transmembrane helix</keyword>
<dbReference type="PANTHER" id="PTHR45835">
    <property type="entry name" value="YALI0A06105P"/>
    <property type="match status" value="1"/>
</dbReference>
<evidence type="ECO:0000313" key="3">
    <source>
        <dbReference type="EMBL" id="KAI5324163.1"/>
    </source>
</evidence>
<dbReference type="PANTHER" id="PTHR45835:SF99">
    <property type="entry name" value="CHROMO DOMAIN-CONTAINING PROTEIN-RELATED"/>
    <property type="match status" value="1"/>
</dbReference>
<dbReference type="Pfam" id="PF24626">
    <property type="entry name" value="SH3_Tf2-1"/>
    <property type="match status" value="1"/>
</dbReference>
<dbReference type="Proteomes" id="UP001054821">
    <property type="component" value="Chromosome 6"/>
</dbReference>
<dbReference type="InterPro" id="IPR012337">
    <property type="entry name" value="RNaseH-like_sf"/>
</dbReference>
<dbReference type="SUPFAM" id="SSF53098">
    <property type="entry name" value="Ribonuclease H-like"/>
    <property type="match status" value="1"/>
</dbReference>
<evidence type="ECO:0000256" key="1">
    <source>
        <dbReference type="SAM" id="Phobius"/>
    </source>
</evidence>
<proteinExistence type="predicted"/>
<feature type="domain" description="Tf2-1-like SH3-like" evidence="2">
    <location>
        <begin position="264"/>
        <end position="315"/>
    </location>
</feature>
<dbReference type="GO" id="GO:0003676">
    <property type="term" value="F:nucleic acid binding"/>
    <property type="evidence" value="ECO:0007669"/>
    <property type="project" value="InterPro"/>
</dbReference>
<reference evidence="3 4" key="1">
    <citation type="journal article" date="2022" name="G3 (Bethesda)">
        <title>Whole-genome sequence and methylome profiling of the almond [Prunus dulcis (Mill.) D.A. Webb] cultivar 'Nonpareil'.</title>
        <authorList>
            <person name="D'Amico-Willman K.M."/>
            <person name="Ouma W.Z."/>
            <person name="Meulia T."/>
            <person name="Sideli G.M."/>
            <person name="Gradziel T.M."/>
            <person name="Fresnedo-Ramirez J."/>
        </authorList>
    </citation>
    <scope>NUCLEOTIDE SEQUENCE [LARGE SCALE GENOMIC DNA]</scope>
    <source>
        <strain evidence="3">Clone GOH B32 T37-40</strain>
    </source>
</reference>
<feature type="transmembrane region" description="Helical" evidence="1">
    <location>
        <begin position="42"/>
        <end position="62"/>
    </location>
</feature>
<sequence length="324" mass="37458">MFPFLRSLLQYLMALVTFKASIHLILIRLPFFMLSVPTLRCLLASLFIISFCCIGIASLCHARQIGITRFPQTFTLLLWQAILDFYALKNVLLVRFNGPKVNDTSNSLSSLVMSASETTMKLLDLMVSYNLFPFLKLRERNCAAPYPQSDGRTEVLNPTVEHYLRCFIDNEPSTWVHWLPWAELWYNTTFQAAIKMSPYEALYGVPLPIVHQYLQGTSLVQAIDQTLHQHDQLVASLCTNMLQAQNRMKLYVDQHRTEREFNIGDWVYLRIQPYRQTSIAAPKNFKLSPEYYGPYQVEAHIGKTAYHLRLPPSTKFTLSFMCHS</sequence>
<comment type="caution">
    <text evidence="3">The sequence shown here is derived from an EMBL/GenBank/DDBJ whole genome shotgun (WGS) entry which is preliminary data.</text>
</comment>
<gene>
    <name evidence="3" type="ORF">L3X38_033236</name>
</gene>
<accession>A0AAD4VGP9</accession>
<keyword evidence="4" id="KW-1185">Reference proteome</keyword>
<keyword evidence="1" id="KW-0472">Membrane</keyword>
<keyword evidence="1" id="KW-0812">Transmembrane</keyword>
<evidence type="ECO:0000259" key="2">
    <source>
        <dbReference type="Pfam" id="PF24626"/>
    </source>
</evidence>